<name>A0ABN1GN11_9ACTN</name>
<comment type="caution">
    <text evidence="4">The sequence shown here is derived from an EMBL/GenBank/DDBJ whole genome shotgun (WGS) entry which is preliminary data.</text>
</comment>
<accession>A0ABN1GN11</accession>
<reference evidence="4 5" key="1">
    <citation type="journal article" date="2019" name="Int. J. Syst. Evol. Microbiol.">
        <title>The Global Catalogue of Microorganisms (GCM) 10K type strain sequencing project: providing services to taxonomists for standard genome sequencing and annotation.</title>
        <authorList>
            <consortium name="The Broad Institute Genomics Platform"/>
            <consortium name="The Broad Institute Genome Sequencing Center for Infectious Disease"/>
            <person name="Wu L."/>
            <person name="Ma J."/>
        </authorList>
    </citation>
    <scope>NUCLEOTIDE SEQUENCE [LARGE SCALE GENOMIC DNA]</scope>
    <source>
        <strain evidence="4 5">JCM 10671</strain>
    </source>
</reference>
<dbReference type="Pfam" id="PF13561">
    <property type="entry name" value="adh_short_C2"/>
    <property type="match status" value="1"/>
</dbReference>
<feature type="domain" description="Ketoreductase" evidence="3">
    <location>
        <begin position="2"/>
        <end position="176"/>
    </location>
</feature>
<dbReference type="PRINTS" id="PR00081">
    <property type="entry name" value="GDHRDH"/>
</dbReference>
<dbReference type="Gene3D" id="3.40.50.720">
    <property type="entry name" value="NAD(P)-binding Rossmann-like Domain"/>
    <property type="match status" value="1"/>
</dbReference>
<sequence length="250" mass="25618">MTVTLITGGAAGIGRATAQMCLDRGGSVVLVDLAECAGLPADRAATVQGDAADPAVLAAAVELADSRFGRLDGLVLNAGITGSESVDVVELDRLRRVLEVNLVGLVVGMQAATPLLERSGGGSIVVVSSVSALGGEPRHGAYGAAKAGAINLARCAAVDLAQKGIRVNTVCPGPVHTQLTTPLREKSPERYEALRRQIPAQRWGEPEEVAELICFLLSPAASFITGAAIPVDGGITAQTPQFPPPAFDPR</sequence>
<proteinExistence type="inferred from homology"/>
<protein>
    <submittedName>
        <fullName evidence="4">SDR family oxidoreductase</fullName>
    </submittedName>
</protein>
<dbReference type="RefSeq" id="WP_344603400.1">
    <property type="nucleotide sequence ID" value="NZ_BAAAHE010000011.1"/>
</dbReference>
<dbReference type="PANTHER" id="PTHR42760:SF133">
    <property type="entry name" value="3-OXOACYL-[ACYL-CARRIER-PROTEIN] REDUCTASE"/>
    <property type="match status" value="1"/>
</dbReference>
<dbReference type="InterPro" id="IPR002347">
    <property type="entry name" value="SDR_fam"/>
</dbReference>
<dbReference type="InterPro" id="IPR020904">
    <property type="entry name" value="Sc_DH/Rdtase_CS"/>
</dbReference>
<evidence type="ECO:0000259" key="3">
    <source>
        <dbReference type="SMART" id="SM00822"/>
    </source>
</evidence>
<evidence type="ECO:0000256" key="1">
    <source>
        <dbReference type="ARBA" id="ARBA00006484"/>
    </source>
</evidence>
<keyword evidence="2" id="KW-0560">Oxidoreductase</keyword>
<dbReference type="SUPFAM" id="SSF51735">
    <property type="entry name" value="NAD(P)-binding Rossmann-fold domains"/>
    <property type="match status" value="1"/>
</dbReference>
<gene>
    <name evidence="4" type="ORF">GCM10009547_15960</name>
</gene>
<evidence type="ECO:0000256" key="2">
    <source>
        <dbReference type="ARBA" id="ARBA00023002"/>
    </source>
</evidence>
<evidence type="ECO:0000313" key="5">
    <source>
        <dbReference type="Proteomes" id="UP001500957"/>
    </source>
</evidence>
<dbReference type="PANTHER" id="PTHR42760">
    <property type="entry name" value="SHORT-CHAIN DEHYDROGENASES/REDUCTASES FAMILY MEMBER"/>
    <property type="match status" value="1"/>
</dbReference>
<comment type="similarity">
    <text evidence="1">Belongs to the short-chain dehydrogenases/reductases (SDR) family.</text>
</comment>
<dbReference type="PRINTS" id="PR00080">
    <property type="entry name" value="SDRFAMILY"/>
</dbReference>
<evidence type="ECO:0000313" key="4">
    <source>
        <dbReference type="EMBL" id="GAA0614896.1"/>
    </source>
</evidence>
<dbReference type="InterPro" id="IPR057326">
    <property type="entry name" value="KR_dom"/>
</dbReference>
<keyword evidence="5" id="KW-1185">Reference proteome</keyword>
<organism evidence="4 5">
    <name type="scientific">Sporichthya brevicatena</name>
    <dbReference type="NCBI Taxonomy" id="171442"/>
    <lineage>
        <taxon>Bacteria</taxon>
        <taxon>Bacillati</taxon>
        <taxon>Actinomycetota</taxon>
        <taxon>Actinomycetes</taxon>
        <taxon>Sporichthyales</taxon>
        <taxon>Sporichthyaceae</taxon>
        <taxon>Sporichthya</taxon>
    </lineage>
</organism>
<dbReference type="CDD" id="cd05233">
    <property type="entry name" value="SDR_c"/>
    <property type="match status" value="1"/>
</dbReference>
<dbReference type="PROSITE" id="PS00061">
    <property type="entry name" value="ADH_SHORT"/>
    <property type="match status" value="1"/>
</dbReference>
<dbReference type="EMBL" id="BAAAHE010000011">
    <property type="protein sequence ID" value="GAA0614896.1"/>
    <property type="molecule type" value="Genomic_DNA"/>
</dbReference>
<dbReference type="SMART" id="SM00822">
    <property type="entry name" value="PKS_KR"/>
    <property type="match status" value="1"/>
</dbReference>
<dbReference type="InterPro" id="IPR036291">
    <property type="entry name" value="NAD(P)-bd_dom_sf"/>
</dbReference>
<dbReference type="Proteomes" id="UP001500957">
    <property type="component" value="Unassembled WGS sequence"/>
</dbReference>